<dbReference type="PANTHER" id="PTHR38138">
    <property type="entry name" value="VNG6441H"/>
    <property type="match status" value="1"/>
</dbReference>
<keyword evidence="1" id="KW-0812">Transmembrane</keyword>
<dbReference type="PANTHER" id="PTHR38138:SF1">
    <property type="entry name" value="ARCHAEAL TYPE IV PILIN N-TERMINAL DOMAIN-CONTAINING PROTEIN"/>
    <property type="match status" value="1"/>
</dbReference>
<dbReference type="EMBL" id="AE010299">
    <property type="protein sequence ID" value="AAM06928.1"/>
    <property type="molecule type" value="Genomic_DNA"/>
</dbReference>
<keyword evidence="1" id="KW-0472">Membrane</keyword>
<dbReference type="Pfam" id="PF07790">
    <property type="entry name" value="Pilin_N"/>
    <property type="match status" value="1"/>
</dbReference>
<organism evidence="3 4">
    <name type="scientific">Methanosarcina acetivorans (strain ATCC 35395 / DSM 2834 / JCM 12185 / C2A)</name>
    <dbReference type="NCBI Taxonomy" id="188937"/>
    <lineage>
        <taxon>Archaea</taxon>
        <taxon>Methanobacteriati</taxon>
        <taxon>Methanobacteriota</taxon>
        <taxon>Stenosarchaea group</taxon>
        <taxon>Methanomicrobia</taxon>
        <taxon>Methanosarcinales</taxon>
        <taxon>Methanosarcinaceae</taxon>
        <taxon>Methanosarcina</taxon>
    </lineage>
</organism>
<dbReference type="GeneID" id="68226012"/>
<dbReference type="InterPro" id="IPR013373">
    <property type="entry name" value="Flagellin/pilin_N_arc"/>
</dbReference>
<evidence type="ECO:0000259" key="2">
    <source>
        <dbReference type="Pfam" id="PF07790"/>
    </source>
</evidence>
<evidence type="ECO:0000313" key="3">
    <source>
        <dbReference type="EMBL" id="AAM06928.1"/>
    </source>
</evidence>
<gene>
    <name evidence="3" type="ordered locus">MA_3567</name>
</gene>
<protein>
    <recommendedName>
        <fullName evidence="2">Archaeal Type IV pilin N-terminal domain-containing protein</fullName>
    </recommendedName>
</protein>
<evidence type="ECO:0000313" key="4">
    <source>
        <dbReference type="Proteomes" id="UP000002487"/>
    </source>
</evidence>
<dbReference type="InterPro" id="IPR012859">
    <property type="entry name" value="Pilin_N_archaeal"/>
</dbReference>
<dbReference type="EnsemblBacteria" id="AAM06928">
    <property type="protein sequence ID" value="AAM06928"/>
    <property type="gene ID" value="MA_3567"/>
</dbReference>
<dbReference type="NCBIfam" id="TIGR02537">
    <property type="entry name" value="arch_flag_Nterm"/>
    <property type="match status" value="1"/>
</dbReference>
<reference evidence="3 4" key="1">
    <citation type="journal article" date="2002" name="Genome Res.">
        <title>The genome of Methanosarcina acetivorans reveals extensive metabolic and physiological diversity.</title>
        <authorList>
            <person name="Galagan J.E."/>
            <person name="Nusbaum C."/>
            <person name="Roy A."/>
            <person name="Endrizzi M.G."/>
            <person name="Macdonald P."/>
            <person name="FitzHugh W."/>
            <person name="Calvo S."/>
            <person name="Engels R."/>
            <person name="Smirnov S."/>
            <person name="Atnoor D."/>
            <person name="Brown A."/>
            <person name="Allen N."/>
            <person name="Naylor J."/>
            <person name="Stange-Thomann N."/>
            <person name="DeArellano K."/>
            <person name="Johnson R."/>
            <person name="Linton L."/>
            <person name="McEwan P."/>
            <person name="McKernan K."/>
            <person name="Talamas J."/>
            <person name="Tirrell A."/>
            <person name="Ye W."/>
            <person name="Zimmer A."/>
            <person name="Barber R.D."/>
            <person name="Cann I."/>
            <person name="Graham D.E."/>
            <person name="Grahame D.A."/>
            <person name="Guss A."/>
            <person name="Hedderich R."/>
            <person name="Ingram-Smith C."/>
            <person name="Kuettner C.H."/>
            <person name="Krzycki J.A."/>
            <person name="Leigh J.A."/>
            <person name="Li W."/>
            <person name="Liu J."/>
            <person name="Mukhopadhyay B."/>
            <person name="Reeve J.N."/>
            <person name="Smith K."/>
            <person name="Springer T.A."/>
            <person name="Umayam L.A."/>
            <person name="White O."/>
            <person name="White R.H."/>
            <person name="de Macario E.C."/>
            <person name="Ferry J.G."/>
            <person name="Jarrell K.F."/>
            <person name="Jing H."/>
            <person name="Macario A.J.L."/>
            <person name="Paulsen I."/>
            <person name="Pritchett M."/>
            <person name="Sowers K.R."/>
            <person name="Swanson R.V."/>
            <person name="Zinder S.H."/>
            <person name="Lander E."/>
            <person name="Metcalf W.W."/>
            <person name="Birren B."/>
        </authorList>
    </citation>
    <scope>NUCLEOTIDE SEQUENCE [LARGE SCALE GENOMIC DNA]</scope>
    <source>
        <strain evidence="4">ATCC 35395 / DSM 2834 / JCM 12185 / C2A</strain>
    </source>
</reference>
<dbReference type="AlphaFoldDB" id="Q8TK52"/>
<dbReference type="PhylomeDB" id="Q8TK52"/>
<feature type="transmembrane region" description="Helical" evidence="1">
    <location>
        <begin position="20"/>
        <end position="42"/>
    </location>
</feature>
<dbReference type="InParanoid" id="Q8TK52"/>
<keyword evidence="1" id="KW-1133">Transmembrane helix</keyword>
<sequence>MTVRNISTLGSSDERGIAPVIGTAVTIAIVFILTGLISAVIFEGYTDSSHKGVPAAKLQVCFTEDGTSLEFEHSGGNPLFFDSSSLSVNGYQWYLIHAQ</sequence>
<evidence type="ECO:0000256" key="1">
    <source>
        <dbReference type="SAM" id="Phobius"/>
    </source>
</evidence>
<accession>Q8TK52</accession>
<dbReference type="HOGENOM" id="CLU_2313760_0_0_2"/>
<dbReference type="RefSeq" id="WP_011023481.1">
    <property type="nucleotide sequence ID" value="NC_003552.1"/>
</dbReference>
<dbReference type="Proteomes" id="UP000002487">
    <property type="component" value="Chromosome"/>
</dbReference>
<name>Q8TK52_METAC</name>
<dbReference type="KEGG" id="mac:MA_3567"/>
<feature type="domain" description="Archaeal Type IV pilin N-terminal" evidence="2">
    <location>
        <begin position="15"/>
        <end position="89"/>
    </location>
</feature>
<proteinExistence type="predicted"/>
<keyword evidence="4" id="KW-1185">Reference proteome</keyword>